<comment type="caution">
    <text evidence="2">The sequence shown here is derived from an EMBL/GenBank/DDBJ whole genome shotgun (WGS) entry which is preliminary data.</text>
</comment>
<evidence type="ECO:0000259" key="1">
    <source>
        <dbReference type="Pfam" id="PF07238"/>
    </source>
</evidence>
<feature type="domain" description="PilZ" evidence="1">
    <location>
        <begin position="40"/>
        <end position="141"/>
    </location>
</feature>
<dbReference type="Gene3D" id="2.40.10.220">
    <property type="entry name" value="predicted glycosyltransferase like domains"/>
    <property type="match status" value="1"/>
</dbReference>
<dbReference type="Pfam" id="PF07238">
    <property type="entry name" value="PilZ"/>
    <property type="match status" value="1"/>
</dbReference>
<name>A0A942TRI4_9BACI</name>
<reference evidence="2 3" key="1">
    <citation type="submission" date="2021-05" db="EMBL/GenBank/DDBJ databases">
        <title>Novel Bacillus species.</title>
        <authorList>
            <person name="Liu G."/>
        </authorList>
    </citation>
    <scope>NUCLEOTIDE SEQUENCE [LARGE SCALE GENOMIC DNA]</scope>
    <source>
        <strain evidence="2 3">FJAT-49732</strain>
    </source>
</reference>
<sequence>MLDQADSALFKAKMNGRNQEVAAHILEVTFMLSRRNEAFRYIFSPPLHCHFNIALENEPNKVTHYGNAEIHNISPHGLMLSTKLNIPQNRDMIRVSIKFTLEEMNFLVSGHFRWKKTHTGEFMYGVLLDTDKEVERKIINQLKIVSKRKHNLL</sequence>
<proteinExistence type="predicted"/>
<evidence type="ECO:0000313" key="2">
    <source>
        <dbReference type="EMBL" id="MBS4200534.1"/>
    </source>
</evidence>
<organism evidence="2 3">
    <name type="scientific">Lederbergia citrisecunda</name>
    <dbReference type="NCBI Taxonomy" id="2833583"/>
    <lineage>
        <taxon>Bacteria</taxon>
        <taxon>Bacillati</taxon>
        <taxon>Bacillota</taxon>
        <taxon>Bacilli</taxon>
        <taxon>Bacillales</taxon>
        <taxon>Bacillaceae</taxon>
        <taxon>Lederbergia</taxon>
    </lineage>
</organism>
<protein>
    <submittedName>
        <fullName evidence="2">PilZ domain-containing protein</fullName>
    </submittedName>
</protein>
<dbReference type="AlphaFoldDB" id="A0A942TRI4"/>
<dbReference type="EMBL" id="JAGYPJ010000001">
    <property type="protein sequence ID" value="MBS4200534.1"/>
    <property type="molecule type" value="Genomic_DNA"/>
</dbReference>
<keyword evidence="3" id="KW-1185">Reference proteome</keyword>
<dbReference type="InterPro" id="IPR009875">
    <property type="entry name" value="PilZ_domain"/>
</dbReference>
<dbReference type="RefSeq" id="WP_213111106.1">
    <property type="nucleotide sequence ID" value="NZ_JAGYPJ010000001.1"/>
</dbReference>
<accession>A0A942TRI4</accession>
<dbReference type="GO" id="GO:0035438">
    <property type="term" value="F:cyclic-di-GMP binding"/>
    <property type="evidence" value="ECO:0007669"/>
    <property type="project" value="InterPro"/>
</dbReference>
<gene>
    <name evidence="2" type="ORF">KHA93_12925</name>
</gene>
<evidence type="ECO:0000313" key="3">
    <source>
        <dbReference type="Proteomes" id="UP000682713"/>
    </source>
</evidence>
<dbReference type="Proteomes" id="UP000682713">
    <property type="component" value="Unassembled WGS sequence"/>
</dbReference>